<dbReference type="PANTHER" id="PTHR34047:SF8">
    <property type="entry name" value="PROTEIN YKFC"/>
    <property type="match status" value="1"/>
</dbReference>
<feature type="coiled-coil region" evidence="2">
    <location>
        <begin position="277"/>
        <end position="304"/>
    </location>
</feature>
<keyword evidence="4" id="KW-0808">Transferase</keyword>
<evidence type="ECO:0000313" key="4">
    <source>
        <dbReference type="EMBL" id="MBN7796648.1"/>
    </source>
</evidence>
<name>A0A939DEF7_9GAMM</name>
<keyword evidence="4" id="KW-0695">RNA-directed DNA polymerase</keyword>
<reference evidence="4" key="1">
    <citation type="submission" date="2021-02" db="EMBL/GenBank/DDBJ databases">
        <title>PHA producing bacteria isolated from coastal sediment in Guangdong, Shenzhen.</title>
        <authorList>
            <person name="Zheng W."/>
            <person name="Yu S."/>
            <person name="Huang Y."/>
        </authorList>
    </citation>
    <scope>NUCLEOTIDE SEQUENCE</scope>
    <source>
        <strain evidence="4">TN14-10</strain>
    </source>
</reference>
<evidence type="ECO:0000259" key="3">
    <source>
        <dbReference type="PROSITE" id="PS50878"/>
    </source>
</evidence>
<dbReference type="Proteomes" id="UP000664303">
    <property type="component" value="Unassembled WGS sequence"/>
</dbReference>
<evidence type="ECO:0000313" key="5">
    <source>
        <dbReference type="Proteomes" id="UP000664303"/>
    </source>
</evidence>
<evidence type="ECO:0000256" key="1">
    <source>
        <dbReference type="ARBA" id="ARBA00034120"/>
    </source>
</evidence>
<dbReference type="InterPro" id="IPR051083">
    <property type="entry name" value="GrpII_Intron_Splice-Mob/Def"/>
</dbReference>
<comment type="similarity">
    <text evidence="1">Belongs to the bacterial reverse transcriptase family.</text>
</comment>
<comment type="caution">
    <text evidence="4">The sequence shown here is derived from an EMBL/GenBank/DDBJ whole genome shotgun (WGS) entry which is preliminary data.</text>
</comment>
<dbReference type="AlphaFoldDB" id="A0A939DEF7"/>
<sequence length="425" mass="48946">MSTDDCQWYRNRRYLHFDHPIGVKAARELVTNPLRVQSHSFYPLITYELDSVKIFKDRASGLIDKKIKKRPIMYAAHADSHIYSYYADLLSKEYEAALLASGLSGNILAFRPLGKSNIDFAAQAFNDIRLMGNCAAVALDVTAFFDNLDHEILKDAWCGLIGEPRLPPDHYAVYKAITKFSKVSKLEVYDKLGISTHNPKNNRTRICEPAEFRNVVRAGGLISANTDSFAIPQGSPISALLSNIYMFAFDEWSADLAASLGGEYYRYCDDILFIVPVSEKDRVANKARKKIRRLELEINKEKVEIRTFKVIKGRQASDKPLQYLGFTYDGERILIRSAALARYSEKMKRGVKFAKATMRKRNRLRDARGEPTKPLYRKNLYRLYSHTGRRNFLRYGYRAAEKMNSPAIRKQLKPLWERLQEEIER</sequence>
<dbReference type="NCBIfam" id="NF041746">
    <property type="entry name" value="Drt2"/>
    <property type="match status" value="1"/>
</dbReference>
<feature type="domain" description="Reverse transcriptase" evidence="3">
    <location>
        <begin position="1"/>
        <end position="328"/>
    </location>
</feature>
<dbReference type="InterPro" id="IPR000477">
    <property type="entry name" value="RT_dom"/>
</dbReference>
<dbReference type="PANTHER" id="PTHR34047">
    <property type="entry name" value="NUCLEAR INTRON MATURASE 1, MITOCHONDRIAL-RELATED"/>
    <property type="match status" value="1"/>
</dbReference>
<evidence type="ECO:0000256" key="2">
    <source>
        <dbReference type="SAM" id="Coils"/>
    </source>
</evidence>
<keyword evidence="2" id="KW-0175">Coiled coil</keyword>
<accession>A0A939DEF7</accession>
<dbReference type="SUPFAM" id="SSF56672">
    <property type="entry name" value="DNA/RNA polymerases"/>
    <property type="match status" value="1"/>
</dbReference>
<dbReference type="GO" id="GO:0003964">
    <property type="term" value="F:RNA-directed DNA polymerase activity"/>
    <property type="evidence" value="ECO:0007669"/>
    <property type="project" value="UniProtKB-KW"/>
</dbReference>
<proteinExistence type="inferred from homology"/>
<dbReference type="PROSITE" id="PS50878">
    <property type="entry name" value="RT_POL"/>
    <property type="match status" value="1"/>
</dbReference>
<dbReference type="InterPro" id="IPR043502">
    <property type="entry name" value="DNA/RNA_pol_sf"/>
</dbReference>
<dbReference type="EMBL" id="JAFKCZ010000005">
    <property type="protein sequence ID" value="MBN7796648.1"/>
    <property type="molecule type" value="Genomic_DNA"/>
</dbReference>
<dbReference type="CDD" id="cd01651">
    <property type="entry name" value="RT_G2_intron"/>
    <property type="match status" value="1"/>
</dbReference>
<dbReference type="RefSeq" id="WP_206560086.1">
    <property type="nucleotide sequence ID" value="NZ_JAFKCZ010000005.1"/>
</dbReference>
<gene>
    <name evidence="4" type="ORF">JYP50_08600</name>
</gene>
<keyword evidence="4" id="KW-0548">Nucleotidyltransferase</keyword>
<protein>
    <submittedName>
        <fullName evidence="4">Group II intron reverse transcriptase domain-containing protein</fullName>
    </submittedName>
</protein>
<dbReference type="Pfam" id="PF00078">
    <property type="entry name" value="RVT_1"/>
    <property type="match status" value="1"/>
</dbReference>
<organism evidence="4 5">
    <name type="scientific">Parahaliea mediterranea</name>
    <dbReference type="NCBI Taxonomy" id="651086"/>
    <lineage>
        <taxon>Bacteria</taxon>
        <taxon>Pseudomonadati</taxon>
        <taxon>Pseudomonadota</taxon>
        <taxon>Gammaproteobacteria</taxon>
        <taxon>Cellvibrionales</taxon>
        <taxon>Halieaceae</taxon>
        <taxon>Parahaliea</taxon>
    </lineage>
</organism>
<keyword evidence="5" id="KW-1185">Reference proteome</keyword>